<feature type="domain" description="HTH tetR-type" evidence="6">
    <location>
        <begin position="11"/>
        <end position="71"/>
    </location>
</feature>
<comment type="caution">
    <text evidence="7">The sequence shown here is derived from an EMBL/GenBank/DDBJ whole genome shotgun (WGS) entry which is preliminary data.</text>
</comment>
<dbReference type="PANTHER" id="PTHR30055">
    <property type="entry name" value="HTH-TYPE TRANSCRIPTIONAL REGULATOR RUTR"/>
    <property type="match status" value="1"/>
</dbReference>
<name>A0A7W7CBD2_9PSEU</name>
<evidence type="ECO:0000313" key="8">
    <source>
        <dbReference type="Proteomes" id="UP000533598"/>
    </source>
</evidence>
<dbReference type="InterPro" id="IPR004111">
    <property type="entry name" value="Repressor_TetR_C"/>
</dbReference>
<dbReference type="Gene3D" id="1.10.357.10">
    <property type="entry name" value="Tetracycline Repressor, domain 2"/>
    <property type="match status" value="1"/>
</dbReference>
<dbReference type="PRINTS" id="PR00400">
    <property type="entry name" value="TETREPRESSOR"/>
</dbReference>
<dbReference type="GO" id="GO:0046677">
    <property type="term" value="P:response to antibiotic"/>
    <property type="evidence" value="ECO:0007669"/>
    <property type="project" value="InterPro"/>
</dbReference>
<dbReference type="PROSITE" id="PS50977">
    <property type="entry name" value="HTH_TETR_2"/>
    <property type="match status" value="1"/>
</dbReference>
<gene>
    <name evidence="7" type="ORF">HNR67_002876</name>
</gene>
<keyword evidence="3 5" id="KW-0238">DNA-binding</keyword>
<evidence type="ECO:0000256" key="3">
    <source>
        <dbReference type="ARBA" id="ARBA00023125"/>
    </source>
</evidence>
<keyword evidence="4" id="KW-0804">Transcription</keyword>
<evidence type="ECO:0000256" key="1">
    <source>
        <dbReference type="ARBA" id="ARBA00022491"/>
    </source>
</evidence>
<dbReference type="SUPFAM" id="SSF48498">
    <property type="entry name" value="Tetracyclin repressor-like, C-terminal domain"/>
    <property type="match status" value="1"/>
</dbReference>
<dbReference type="GO" id="GO:0000976">
    <property type="term" value="F:transcription cis-regulatory region binding"/>
    <property type="evidence" value="ECO:0007669"/>
    <property type="project" value="TreeGrafter"/>
</dbReference>
<dbReference type="InterPro" id="IPR050109">
    <property type="entry name" value="HTH-type_TetR-like_transc_reg"/>
</dbReference>
<organism evidence="7 8">
    <name type="scientific">Crossiella cryophila</name>
    <dbReference type="NCBI Taxonomy" id="43355"/>
    <lineage>
        <taxon>Bacteria</taxon>
        <taxon>Bacillati</taxon>
        <taxon>Actinomycetota</taxon>
        <taxon>Actinomycetes</taxon>
        <taxon>Pseudonocardiales</taxon>
        <taxon>Pseudonocardiaceae</taxon>
        <taxon>Crossiella</taxon>
    </lineage>
</organism>
<evidence type="ECO:0000256" key="5">
    <source>
        <dbReference type="PROSITE-ProRule" id="PRU00335"/>
    </source>
</evidence>
<dbReference type="SUPFAM" id="SSF46689">
    <property type="entry name" value="Homeodomain-like"/>
    <property type="match status" value="1"/>
</dbReference>
<dbReference type="GO" id="GO:0045892">
    <property type="term" value="P:negative regulation of DNA-templated transcription"/>
    <property type="evidence" value="ECO:0007669"/>
    <property type="project" value="InterPro"/>
</dbReference>
<evidence type="ECO:0000259" key="6">
    <source>
        <dbReference type="PROSITE" id="PS50977"/>
    </source>
</evidence>
<dbReference type="InterPro" id="IPR003012">
    <property type="entry name" value="Tet_transcr_reg_TetR"/>
</dbReference>
<proteinExistence type="predicted"/>
<dbReference type="RefSeq" id="WP_221489895.1">
    <property type="nucleotide sequence ID" value="NZ_BAAAUI010000068.1"/>
</dbReference>
<evidence type="ECO:0000313" key="7">
    <source>
        <dbReference type="EMBL" id="MBB4676758.1"/>
    </source>
</evidence>
<dbReference type="Pfam" id="PF02909">
    <property type="entry name" value="TetR_C_1"/>
    <property type="match status" value="1"/>
</dbReference>
<keyword evidence="8" id="KW-1185">Reference proteome</keyword>
<keyword evidence="2" id="KW-0805">Transcription regulation</keyword>
<protein>
    <submittedName>
        <fullName evidence="7">AcrR family transcriptional regulator</fullName>
    </submittedName>
</protein>
<evidence type="ECO:0000256" key="4">
    <source>
        <dbReference type="ARBA" id="ARBA00023163"/>
    </source>
</evidence>
<reference evidence="7 8" key="1">
    <citation type="submission" date="2020-08" db="EMBL/GenBank/DDBJ databases">
        <title>Sequencing the genomes of 1000 actinobacteria strains.</title>
        <authorList>
            <person name="Klenk H.-P."/>
        </authorList>
    </citation>
    <scope>NUCLEOTIDE SEQUENCE [LARGE SCALE GENOMIC DNA]</scope>
    <source>
        <strain evidence="7 8">DSM 44230</strain>
    </source>
</reference>
<dbReference type="GO" id="GO:0003700">
    <property type="term" value="F:DNA-binding transcription factor activity"/>
    <property type="evidence" value="ECO:0007669"/>
    <property type="project" value="TreeGrafter"/>
</dbReference>
<dbReference type="InterPro" id="IPR001647">
    <property type="entry name" value="HTH_TetR"/>
</dbReference>
<dbReference type="InterPro" id="IPR036271">
    <property type="entry name" value="Tet_transcr_reg_TetR-rel_C_sf"/>
</dbReference>
<dbReference type="PANTHER" id="PTHR30055:SF151">
    <property type="entry name" value="TRANSCRIPTIONAL REGULATORY PROTEIN"/>
    <property type="match status" value="1"/>
</dbReference>
<dbReference type="InterPro" id="IPR009057">
    <property type="entry name" value="Homeodomain-like_sf"/>
</dbReference>
<dbReference type="Proteomes" id="UP000533598">
    <property type="component" value="Unassembled WGS sequence"/>
</dbReference>
<dbReference type="Pfam" id="PF00440">
    <property type="entry name" value="TetR_N"/>
    <property type="match status" value="1"/>
</dbReference>
<dbReference type="AlphaFoldDB" id="A0A7W7CBD2"/>
<dbReference type="Gene3D" id="1.10.10.60">
    <property type="entry name" value="Homeodomain-like"/>
    <property type="match status" value="1"/>
</dbReference>
<keyword evidence="1" id="KW-0678">Repressor</keyword>
<accession>A0A7W7CBD2</accession>
<dbReference type="EMBL" id="JACHMH010000001">
    <property type="protein sequence ID" value="MBB4676758.1"/>
    <property type="molecule type" value="Genomic_DNA"/>
</dbReference>
<evidence type="ECO:0000256" key="2">
    <source>
        <dbReference type="ARBA" id="ARBA00023015"/>
    </source>
</evidence>
<sequence>MGVGRKPARTPLSRERVVTAAMALADAKGTAGVTMRAIAATLGVEAMSLYNHVAGREDMLGGMIDAVFAEIELPAPGGHWRQAMRERADSARAVLRRHPWAVGLLDSRTSPGPATLRHHDAVLGTLRAAGFSVAMAAHAVSAIDSYLYGFVLQEQSLPFTGPEEFAEVSAGILRELPNQAYPHLAELVAEHTGRGYDYAEEFRFGLALILDALHPDQA</sequence>
<feature type="DNA-binding region" description="H-T-H motif" evidence="5">
    <location>
        <begin position="34"/>
        <end position="53"/>
    </location>
</feature>